<dbReference type="EMBL" id="AP024329">
    <property type="protein sequence ID" value="BCQ33416.1"/>
    <property type="molecule type" value="Genomic_DNA"/>
</dbReference>
<dbReference type="InterPro" id="IPR009387">
    <property type="entry name" value="HigB-2"/>
</dbReference>
<evidence type="ECO:0000313" key="2">
    <source>
        <dbReference type="Proteomes" id="UP000677515"/>
    </source>
</evidence>
<evidence type="ECO:0000313" key="1">
    <source>
        <dbReference type="EMBL" id="BCQ33416.1"/>
    </source>
</evidence>
<evidence type="ECO:0008006" key="3">
    <source>
        <dbReference type="Google" id="ProtNLM"/>
    </source>
</evidence>
<sequence>MGIYVTNLFERSLKKQNIPDTTLCKIAQEIVSGLFDADLGGNVYKKRIPLQRGKSGGSRSIVAFRLGENLFFIDGWIKSDVSKRGQKEIPDDDLETYRDIAHDFLSMSAQTINKAIETGRLREVHCYEPS</sequence>
<organism evidence="1 2">
    <name type="scientific">Erwinia rhapontici</name>
    <name type="common">Pectobacterium rhapontici</name>
    <dbReference type="NCBI Taxonomy" id="55212"/>
    <lineage>
        <taxon>Bacteria</taxon>
        <taxon>Pseudomonadati</taxon>
        <taxon>Pseudomonadota</taxon>
        <taxon>Gammaproteobacteria</taxon>
        <taxon>Enterobacterales</taxon>
        <taxon>Erwiniaceae</taxon>
        <taxon>Erwinia</taxon>
    </lineage>
</organism>
<reference evidence="1 2" key="1">
    <citation type="submission" date="2021-01" db="EMBL/GenBank/DDBJ databases">
        <title>Complete genome sequence of Erwinia rhapontici MAFF 311153.</title>
        <authorList>
            <person name="Morohoshi T."/>
            <person name="Someya N."/>
        </authorList>
    </citation>
    <scope>NUCLEOTIDE SEQUENCE [LARGE SCALE GENOMIC DNA]</scope>
    <source>
        <strain evidence="1 2">MAFF 311153</strain>
    </source>
</reference>
<dbReference type="PIRSF" id="PIRSF018634">
    <property type="entry name" value="UCP018634"/>
    <property type="match status" value="1"/>
</dbReference>
<proteinExistence type="predicted"/>
<dbReference type="Proteomes" id="UP000677515">
    <property type="component" value="Chromosome"/>
</dbReference>
<dbReference type="RefSeq" id="WP_242462129.1">
    <property type="nucleotide sequence ID" value="NZ_AP024329.1"/>
</dbReference>
<dbReference type="Pfam" id="PF06296">
    <property type="entry name" value="RelE"/>
    <property type="match status" value="1"/>
</dbReference>
<name>A0ABM7MWE6_ERWRD</name>
<protein>
    <recommendedName>
        <fullName evidence="3">RelE toxin of RelEB toxin-antitoxin system</fullName>
    </recommendedName>
</protein>
<gene>
    <name evidence="1" type="ORF">ERHA53_07590</name>
</gene>
<keyword evidence="2" id="KW-1185">Reference proteome</keyword>
<accession>A0ABM7MWE6</accession>